<accession>D8FT23</accession>
<protein>
    <submittedName>
        <fullName evidence="1">MIP19333p</fullName>
    </submittedName>
</protein>
<proteinExistence type="evidence at transcript level"/>
<reference evidence="1" key="1">
    <citation type="submission" date="2010-06" db="EMBL/GenBank/DDBJ databases">
        <authorList>
            <person name="Carlson J."/>
            <person name="Booth B."/>
            <person name="Frise E."/>
            <person name="Sandler J."/>
            <person name="Wan K."/>
            <person name="Yu C."/>
            <person name="Celniker S."/>
        </authorList>
    </citation>
    <scope>NUCLEOTIDE SEQUENCE</scope>
</reference>
<sequence>NNPEQNRMWGDSKRTMHLFVLPQSMKSAGIHVDIVPKGATCENYIKYL</sequence>
<evidence type="ECO:0000313" key="1">
    <source>
        <dbReference type="EMBL" id="ADJ37241.1"/>
    </source>
</evidence>
<dbReference type="AlphaFoldDB" id="D8FT23"/>
<name>D8FT23_DROME</name>
<dbReference type="EMBL" id="BT125045">
    <property type="protein sequence ID" value="ADJ37241.1"/>
    <property type="molecule type" value="mRNA"/>
</dbReference>
<organism evidence="1">
    <name type="scientific">Drosophila melanogaster</name>
    <name type="common">Fruit fly</name>
    <dbReference type="NCBI Taxonomy" id="7227"/>
    <lineage>
        <taxon>Eukaryota</taxon>
        <taxon>Metazoa</taxon>
        <taxon>Ecdysozoa</taxon>
        <taxon>Arthropoda</taxon>
        <taxon>Hexapoda</taxon>
        <taxon>Insecta</taxon>
        <taxon>Pterygota</taxon>
        <taxon>Neoptera</taxon>
        <taxon>Endopterygota</taxon>
        <taxon>Diptera</taxon>
        <taxon>Brachycera</taxon>
        <taxon>Muscomorpha</taxon>
        <taxon>Ephydroidea</taxon>
        <taxon>Drosophilidae</taxon>
        <taxon>Drosophila</taxon>
        <taxon>Sophophora</taxon>
    </lineage>
</organism>
<feature type="non-terminal residue" evidence="1">
    <location>
        <position position="1"/>
    </location>
</feature>